<dbReference type="Pfam" id="PF17910">
    <property type="entry name" value="FeoB_Cyto"/>
    <property type="match status" value="1"/>
</dbReference>
<dbReference type="GO" id="GO:0005525">
    <property type="term" value="F:GTP binding"/>
    <property type="evidence" value="ECO:0007669"/>
    <property type="project" value="UniProtKB-KW"/>
</dbReference>
<evidence type="ECO:0000256" key="13">
    <source>
        <dbReference type="ARBA" id="ARBA00023136"/>
    </source>
</evidence>
<evidence type="ECO:0000256" key="5">
    <source>
        <dbReference type="ARBA" id="ARBA00022496"/>
    </source>
</evidence>
<feature type="transmembrane region" description="Helical" evidence="15">
    <location>
        <begin position="279"/>
        <end position="304"/>
    </location>
</feature>
<evidence type="ECO:0000256" key="1">
    <source>
        <dbReference type="ARBA" id="ARBA00004429"/>
    </source>
</evidence>
<evidence type="ECO:0000313" key="18">
    <source>
        <dbReference type="Proteomes" id="UP000018141"/>
    </source>
</evidence>
<feature type="domain" description="FeoB-type G" evidence="16">
    <location>
        <begin position="2"/>
        <end position="163"/>
    </location>
</feature>
<evidence type="ECO:0000256" key="6">
    <source>
        <dbReference type="ARBA" id="ARBA00022519"/>
    </source>
</evidence>
<keyword evidence="5" id="KW-0410">Iron transport</keyword>
<evidence type="ECO:0000256" key="11">
    <source>
        <dbReference type="ARBA" id="ARBA00023065"/>
    </source>
</evidence>
<dbReference type="Pfam" id="PF07670">
    <property type="entry name" value="Gate"/>
    <property type="match status" value="2"/>
</dbReference>
<evidence type="ECO:0000313" key="17">
    <source>
        <dbReference type="EMBL" id="CDD55509.1"/>
    </source>
</evidence>
<evidence type="ECO:0000256" key="3">
    <source>
        <dbReference type="ARBA" id="ARBA00022448"/>
    </source>
</evidence>
<keyword evidence="8" id="KW-0547">Nucleotide-binding</keyword>
<feature type="transmembrane region" description="Helical" evidence="15">
    <location>
        <begin position="794"/>
        <end position="813"/>
    </location>
</feature>
<dbReference type="InterPro" id="IPR050860">
    <property type="entry name" value="FeoB_GTPase"/>
</dbReference>
<keyword evidence="11" id="KW-0406">Ion transport</keyword>
<sequence>MSIKIALAGNPNCGKTTLFNALTGSNQFVGNWPGVTVEKKEGKLKGHKDVTITDLPGIYSLSPYTLEEVVARNYLINEKPDAIINIVDGTNIERNLYLSTQIMELGIPVIMAVNMTDLLAKNGIELNTAKLSENLGCEVVEISALKGTGIREAAEKAVKLAESKKANKIVHKFDSKAEAAIEAVEAKFGSDVASEQKRFFAIKLLESDSKINQLLTNVPDVKAEINQLESDFDDDAESIITNERYTYISSIIDECVKKAKSKDKLTTSDKIDKIVTNRILALPIFAVVMFLVYYIAMVTVGSAATDWANDGLFGDGFHLFGIGTAAYEEAADEYGDSDEIIAAYVESLGDSGEAIADAIDTEADDYDSEAAVKALTTLEATVKPSTTVDYTVEDEETLETTDETADAAAIKEAIELAIENGGAAPDPADYGVWVPGLPVLIGDGLDAIGCAEWLEGLILDGIVAGVGAVLGFVPQMLVLFLLLAILEACGYMARIAFIMDRIFRRFGLSGKSFIPILIGTGCGVPGIMASRTIENERDRRMTIMTTTFIPCGAKTPFIAMIAGAIFGGSAWVATSAYFIGMAAIIVSGIILKKTKLFMGDPAPFVMELPAYHIPTVGNVLRSMWERGWSFIKKAGTIILLSTIIVWFTTYFGFTDEGFRMLAEDEIDMSILAKIGGAVAWIFTPLGWGNWQAAVASITGLVAKENIVGTMGILYGGGDLSPYAALALAFSKLAGFSFLTFNLLCAPCFAAIGAIKREMNSAKWTWTAIGYQCGFAYVVSLCIYNIGMLVTGGGFSFWTIVAFLLVAGFIYLLFRPARKGAQA</sequence>
<feature type="transmembrane region" description="Helical" evidence="15">
    <location>
        <begin position="541"/>
        <end position="565"/>
    </location>
</feature>
<evidence type="ECO:0000256" key="7">
    <source>
        <dbReference type="ARBA" id="ARBA00022692"/>
    </source>
</evidence>
<dbReference type="AlphaFoldDB" id="R7AJ37"/>
<dbReference type="NCBIfam" id="TIGR00231">
    <property type="entry name" value="small_GTP"/>
    <property type="match status" value="1"/>
</dbReference>
<organism evidence="17 18">
    <name type="scientific">Bacteroides pectinophilus CAG:437</name>
    <dbReference type="NCBI Taxonomy" id="1263051"/>
    <lineage>
        <taxon>Bacteria</taxon>
        <taxon>Bacillati</taxon>
        <taxon>Bacillota</taxon>
        <taxon>Clostridia</taxon>
        <taxon>Eubacteriales</taxon>
    </lineage>
</organism>
<evidence type="ECO:0000256" key="8">
    <source>
        <dbReference type="ARBA" id="ARBA00022741"/>
    </source>
</evidence>
<dbReference type="InterPro" id="IPR011640">
    <property type="entry name" value="Fe2_transport_prot_B_C"/>
</dbReference>
<evidence type="ECO:0000256" key="2">
    <source>
        <dbReference type="ARBA" id="ARBA00022371"/>
    </source>
</evidence>
<reference evidence="17" key="1">
    <citation type="submission" date="2012-11" db="EMBL/GenBank/DDBJ databases">
        <title>Dependencies among metagenomic species, viruses, plasmids and units of genetic variation.</title>
        <authorList>
            <person name="Nielsen H.B."/>
            <person name="Almeida M."/>
            <person name="Juncker A.S."/>
            <person name="Rasmussen S."/>
            <person name="Li J."/>
            <person name="Sunagawa S."/>
            <person name="Plichta D."/>
            <person name="Gautier L."/>
            <person name="Le Chatelier E."/>
            <person name="Peletier E."/>
            <person name="Bonde I."/>
            <person name="Nielsen T."/>
            <person name="Manichanh C."/>
            <person name="Arumugam M."/>
            <person name="Batto J."/>
            <person name="Santos M.B.Q.D."/>
            <person name="Blom N."/>
            <person name="Borruel N."/>
            <person name="Burgdorf K.S."/>
            <person name="Boumezbeur F."/>
            <person name="Casellas F."/>
            <person name="Dore J."/>
            <person name="Guarner F."/>
            <person name="Hansen T."/>
            <person name="Hildebrand F."/>
            <person name="Kaas R.S."/>
            <person name="Kennedy S."/>
            <person name="Kristiansen K."/>
            <person name="Kultima J.R."/>
            <person name="Leonard P."/>
            <person name="Levenez F."/>
            <person name="Lund O."/>
            <person name="Moumen B."/>
            <person name="Le Paslier D."/>
            <person name="Pons N."/>
            <person name="Pedersen O."/>
            <person name="Prifti E."/>
            <person name="Qin J."/>
            <person name="Raes J."/>
            <person name="Tap J."/>
            <person name="Tims S."/>
            <person name="Ussery D.W."/>
            <person name="Yamada T."/>
            <person name="MetaHit consortium"/>
            <person name="Renault P."/>
            <person name="Sicheritz-Ponten T."/>
            <person name="Bork P."/>
            <person name="Wang J."/>
            <person name="Brunak S."/>
            <person name="Ehrlich S.D."/>
        </authorList>
    </citation>
    <scope>NUCLEOTIDE SEQUENCE [LARGE SCALE GENOMIC DNA]</scope>
</reference>
<dbReference type="CDD" id="cd01879">
    <property type="entry name" value="FeoB"/>
    <property type="match status" value="1"/>
</dbReference>
<dbReference type="Pfam" id="PF07664">
    <property type="entry name" value="FeoB_C"/>
    <property type="match status" value="1"/>
</dbReference>
<feature type="transmembrane region" description="Helical" evidence="15">
    <location>
        <begin position="630"/>
        <end position="653"/>
    </location>
</feature>
<keyword evidence="3" id="KW-0813">Transport</keyword>
<feature type="transmembrane region" description="Helical" evidence="15">
    <location>
        <begin position="571"/>
        <end position="591"/>
    </location>
</feature>
<feature type="transmembrane region" description="Helical" evidence="15">
    <location>
        <begin position="476"/>
        <end position="497"/>
    </location>
</feature>
<comment type="subcellular location">
    <subcellularLocation>
        <location evidence="1">Cell inner membrane</location>
        <topology evidence="1">Multi-pass membrane protein</topology>
    </subcellularLocation>
</comment>
<dbReference type="PANTHER" id="PTHR43185:SF1">
    <property type="entry name" value="FE(2+) TRANSPORTER FEOB"/>
    <property type="match status" value="1"/>
</dbReference>
<evidence type="ECO:0000256" key="10">
    <source>
        <dbReference type="ARBA" id="ARBA00023004"/>
    </source>
</evidence>
<dbReference type="EMBL" id="CBHH010000009">
    <property type="protein sequence ID" value="CDD55509.1"/>
    <property type="molecule type" value="Genomic_DNA"/>
</dbReference>
<name>R7AJ37_9FIRM</name>
<dbReference type="PANTHER" id="PTHR43185">
    <property type="entry name" value="FERROUS IRON TRANSPORT PROTEIN B"/>
    <property type="match status" value="1"/>
</dbReference>
<dbReference type="InterPro" id="IPR005225">
    <property type="entry name" value="Small_GTP-bd"/>
</dbReference>
<dbReference type="InterPro" id="IPR030389">
    <property type="entry name" value="G_FEOB_dom"/>
</dbReference>
<dbReference type="Gene3D" id="3.40.50.300">
    <property type="entry name" value="P-loop containing nucleotide triphosphate hydrolases"/>
    <property type="match status" value="1"/>
</dbReference>
<evidence type="ECO:0000256" key="4">
    <source>
        <dbReference type="ARBA" id="ARBA00022475"/>
    </source>
</evidence>
<accession>R7AJ37</accession>
<evidence type="ECO:0000259" key="16">
    <source>
        <dbReference type="PROSITE" id="PS51711"/>
    </source>
</evidence>
<dbReference type="SUPFAM" id="SSF52540">
    <property type="entry name" value="P-loop containing nucleoside triphosphate hydrolases"/>
    <property type="match status" value="1"/>
</dbReference>
<dbReference type="GO" id="GO:0015093">
    <property type="term" value="F:ferrous iron transmembrane transporter activity"/>
    <property type="evidence" value="ECO:0007669"/>
    <property type="project" value="InterPro"/>
</dbReference>
<dbReference type="FunFam" id="3.40.50.300:FF:000426">
    <property type="entry name" value="Ferrous iron transport protein B"/>
    <property type="match status" value="1"/>
</dbReference>
<keyword evidence="6" id="KW-0997">Cell inner membrane</keyword>
<evidence type="ECO:0000256" key="12">
    <source>
        <dbReference type="ARBA" id="ARBA00023134"/>
    </source>
</evidence>
<keyword evidence="13 15" id="KW-0472">Membrane</keyword>
<keyword evidence="4" id="KW-1003">Cell membrane</keyword>
<dbReference type="GO" id="GO:0005886">
    <property type="term" value="C:plasma membrane"/>
    <property type="evidence" value="ECO:0007669"/>
    <property type="project" value="UniProtKB-SubCell"/>
</dbReference>
<protein>
    <recommendedName>
        <fullName evidence="2">Fe(2+) transporter FeoB</fullName>
    </recommendedName>
    <alternativeName>
        <fullName evidence="14">Ferrous iron transport protein B</fullName>
    </alternativeName>
</protein>
<gene>
    <name evidence="17" type="ORF">BN656_00317</name>
</gene>
<keyword evidence="12" id="KW-0342">GTP-binding</keyword>
<dbReference type="Proteomes" id="UP000018141">
    <property type="component" value="Unassembled WGS sequence"/>
</dbReference>
<dbReference type="Gene3D" id="1.10.287.1770">
    <property type="match status" value="1"/>
</dbReference>
<keyword evidence="7 15" id="KW-0812">Transmembrane</keyword>
<keyword evidence="10" id="KW-0408">Iron</keyword>
<dbReference type="Pfam" id="PF02421">
    <property type="entry name" value="FeoB_N"/>
    <property type="match status" value="1"/>
</dbReference>
<keyword evidence="9 15" id="KW-1133">Transmembrane helix</keyword>
<dbReference type="InterPro" id="IPR011642">
    <property type="entry name" value="Gate_dom"/>
</dbReference>
<proteinExistence type="predicted"/>
<comment type="caution">
    <text evidence="17">The sequence shown here is derived from an EMBL/GenBank/DDBJ whole genome shotgun (WGS) entry which is preliminary data.</text>
</comment>
<dbReference type="InterPro" id="IPR027417">
    <property type="entry name" value="P-loop_NTPase"/>
</dbReference>
<evidence type="ECO:0000256" key="15">
    <source>
        <dbReference type="SAM" id="Phobius"/>
    </source>
</evidence>
<feature type="transmembrane region" description="Helical" evidence="15">
    <location>
        <begin position="722"/>
        <end position="751"/>
    </location>
</feature>
<evidence type="ECO:0000256" key="14">
    <source>
        <dbReference type="ARBA" id="ARBA00031200"/>
    </source>
</evidence>
<dbReference type="PROSITE" id="PS51711">
    <property type="entry name" value="G_FEOB"/>
    <property type="match status" value="1"/>
</dbReference>
<feature type="transmembrane region" description="Helical" evidence="15">
    <location>
        <begin position="763"/>
        <end position="788"/>
    </location>
</feature>
<dbReference type="InterPro" id="IPR041069">
    <property type="entry name" value="FeoB_Cyto"/>
</dbReference>
<evidence type="ECO:0000256" key="9">
    <source>
        <dbReference type="ARBA" id="ARBA00022989"/>
    </source>
</evidence>